<sequence length="364" mass="39455">MMGFLSSVMRWWKGMSRPQQWFFLLPFVVLVYLLPIINPPVITTEPGNNFPISLFTMAIYALAAVGLNVVVGYAGLLDLGYIAFFAVGAYVSAVFTSPDSPYVKIPYLWTIPVAIFTAMVFGAALGVPTLRLRGDYLAIVTLGFGEIVRIMATIIPALRGNLGFSNVGHPPGDYPSGQPIFTPDNGVAWYWVAITVVIFVLVIVGNLERSIVGRNWFAICQDEDAAEVMGVNTFSFKVWAFAIGAAIGGLSGSLQAAQTGFVNNQRFDVATSVLFLVAVVLGGSGNKFGAAIGGALVAYIPLRFTEIAQYKYLIFGVCLILLMLFRHEGLFPMKANLFSRQVLLRKLSLRHSPDKRASSSPSGS</sequence>
<reference evidence="7 8" key="1">
    <citation type="journal article" date="2003" name="Genome Res.">
        <title>Tropheryma whipplei twist: a human pathogenic Actinobacteria with a reduced genome.</title>
        <authorList>
            <person name="Raoult D."/>
            <person name="Ogata H."/>
            <person name="Audic S."/>
            <person name="Robert C."/>
            <person name="Suhre K."/>
            <person name="Drancourt M."/>
            <person name="Claverie J.-M."/>
        </authorList>
    </citation>
    <scope>NUCLEOTIDE SEQUENCE [LARGE SCALE GENOMIC DNA]</scope>
    <source>
        <strain evidence="7 8">Twist</strain>
    </source>
</reference>
<keyword evidence="2" id="KW-1003">Cell membrane</keyword>
<dbReference type="CDD" id="cd06581">
    <property type="entry name" value="TM_PBP1_LivM_like"/>
    <property type="match status" value="1"/>
</dbReference>
<dbReference type="AlphaFoldDB" id="Q83MT6"/>
<gene>
    <name evidence="7" type="ordered locus">TWT_559</name>
</gene>
<comment type="subcellular location">
    <subcellularLocation>
        <location evidence="1">Cell membrane</location>
        <topology evidence="1">Multi-pass membrane protein</topology>
    </subcellularLocation>
</comment>
<feature type="transmembrane region" description="Helical" evidence="6">
    <location>
        <begin position="76"/>
        <end position="95"/>
    </location>
</feature>
<dbReference type="OrthoDB" id="9814461at2"/>
<name>Q83MT6_TROWT</name>
<dbReference type="PANTHER" id="PTHR30482">
    <property type="entry name" value="HIGH-AFFINITY BRANCHED-CHAIN AMINO ACID TRANSPORT SYSTEM PERMEASE"/>
    <property type="match status" value="1"/>
</dbReference>
<dbReference type="Pfam" id="PF02653">
    <property type="entry name" value="BPD_transp_2"/>
    <property type="match status" value="1"/>
</dbReference>
<keyword evidence="5 6" id="KW-0472">Membrane</keyword>
<keyword evidence="4 6" id="KW-1133">Transmembrane helix</keyword>
<feature type="transmembrane region" description="Helical" evidence="6">
    <location>
        <begin position="188"/>
        <end position="207"/>
    </location>
</feature>
<dbReference type="Proteomes" id="UP000002200">
    <property type="component" value="Chromosome"/>
</dbReference>
<evidence type="ECO:0000256" key="3">
    <source>
        <dbReference type="ARBA" id="ARBA00022692"/>
    </source>
</evidence>
<feature type="transmembrane region" description="Helical" evidence="6">
    <location>
        <begin position="50"/>
        <end position="71"/>
    </location>
</feature>
<keyword evidence="8" id="KW-1185">Reference proteome</keyword>
<feature type="transmembrane region" description="Helical" evidence="6">
    <location>
        <begin position="136"/>
        <end position="158"/>
    </location>
</feature>
<dbReference type="RefSeq" id="WP_011102643.1">
    <property type="nucleotide sequence ID" value="NC_004572.3"/>
</dbReference>
<evidence type="ECO:0000256" key="2">
    <source>
        <dbReference type="ARBA" id="ARBA00022475"/>
    </source>
</evidence>
<feature type="transmembrane region" description="Helical" evidence="6">
    <location>
        <begin position="107"/>
        <end position="127"/>
    </location>
</feature>
<dbReference type="STRING" id="203267.TWT_559"/>
<feature type="transmembrane region" description="Helical" evidence="6">
    <location>
        <begin position="21"/>
        <end position="38"/>
    </location>
</feature>
<dbReference type="GO" id="GO:0005886">
    <property type="term" value="C:plasma membrane"/>
    <property type="evidence" value="ECO:0007669"/>
    <property type="project" value="UniProtKB-SubCell"/>
</dbReference>
<dbReference type="KEGG" id="twh:TWT_559"/>
<dbReference type="EMBL" id="AE014184">
    <property type="protein sequence ID" value="AAO44656.1"/>
    <property type="molecule type" value="Genomic_DNA"/>
</dbReference>
<dbReference type="PANTHER" id="PTHR30482:SF10">
    <property type="entry name" value="HIGH-AFFINITY BRANCHED-CHAIN AMINO ACID TRANSPORT PROTEIN BRAE"/>
    <property type="match status" value="1"/>
</dbReference>
<organism evidence="7 8">
    <name type="scientific">Tropheryma whipplei (strain Twist)</name>
    <name type="common">Whipple's bacillus</name>
    <dbReference type="NCBI Taxonomy" id="203267"/>
    <lineage>
        <taxon>Bacteria</taxon>
        <taxon>Bacillati</taxon>
        <taxon>Actinomycetota</taxon>
        <taxon>Actinomycetes</taxon>
        <taxon>Micrococcales</taxon>
        <taxon>Tropherymataceae</taxon>
        <taxon>Tropheryma</taxon>
    </lineage>
</organism>
<evidence type="ECO:0000256" key="1">
    <source>
        <dbReference type="ARBA" id="ARBA00004651"/>
    </source>
</evidence>
<feature type="transmembrane region" description="Helical" evidence="6">
    <location>
        <begin position="273"/>
        <end position="301"/>
    </location>
</feature>
<evidence type="ECO:0000313" key="7">
    <source>
        <dbReference type="EMBL" id="AAO44656.1"/>
    </source>
</evidence>
<evidence type="ECO:0000256" key="6">
    <source>
        <dbReference type="SAM" id="Phobius"/>
    </source>
</evidence>
<evidence type="ECO:0000256" key="4">
    <source>
        <dbReference type="ARBA" id="ARBA00022989"/>
    </source>
</evidence>
<dbReference type="HOGENOM" id="CLU_031365_1_1_11"/>
<keyword evidence="3 6" id="KW-0812">Transmembrane</keyword>
<dbReference type="eggNOG" id="COG4177">
    <property type="taxonomic scope" value="Bacteria"/>
</dbReference>
<proteinExistence type="predicted"/>
<dbReference type="InterPro" id="IPR043428">
    <property type="entry name" value="LivM-like"/>
</dbReference>
<evidence type="ECO:0000256" key="5">
    <source>
        <dbReference type="ARBA" id="ARBA00023136"/>
    </source>
</evidence>
<accession>Q83MT6</accession>
<dbReference type="InterPro" id="IPR001851">
    <property type="entry name" value="ABC_transp_permease"/>
</dbReference>
<feature type="transmembrane region" description="Helical" evidence="6">
    <location>
        <begin position="307"/>
        <end position="325"/>
    </location>
</feature>
<evidence type="ECO:0000313" key="8">
    <source>
        <dbReference type="Proteomes" id="UP000002200"/>
    </source>
</evidence>
<dbReference type="GO" id="GO:0015658">
    <property type="term" value="F:branched-chain amino acid transmembrane transporter activity"/>
    <property type="evidence" value="ECO:0007669"/>
    <property type="project" value="InterPro"/>
</dbReference>
<protein>
    <submittedName>
        <fullName evidence="7">Branched-chain amino acid ABC transporter permease protein</fullName>
    </submittedName>
</protein>